<gene>
    <name evidence="2" type="ORF">QNI22_15300</name>
</gene>
<dbReference type="RefSeq" id="WP_314004243.1">
    <property type="nucleotide sequence ID" value="NZ_JASJOU010000004.1"/>
</dbReference>
<dbReference type="Pfam" id="PF14279">
    <property type="entry name" value="HNH_5"/>
    <property type="match status" value="1"/>
</dbReference>
<dbReference type="PANTHER" id="PTHR33877:SF2">
    <property type="entry name" value="OS07G0170200 PROTEIN"/>
    <property type="match status" value="1"/>
</dbReference>
<evidence type="ECO:0000313" key="3">
    <source>
        <dbReference type="Proteomes" id="UP001232063"/>
    </source>
</evidence>
<dbReference type="GO" id="GO:0004519">
    <property type="term" value="F:endonuclease activity"/>
    <property type="evidence" value="ECO:0007669"/>
    <property type="project" value="UniProtKB-KW"/>
</dbReference>
<dbReference type="InterPro" id="IPR029471">
    <property type="entry name" value="HNH_5"/>
</dbReference>
<comment type="caution">
    <text evidence="2">The sequence shown here is derived from an EMBL/GenBank/DDBJ whole genome shotgun (WGS) entry which is preliminary data.</text>
</comment>
<evidence type="ECO:0000313" key="2">
    <source>
        <dbReference type="EMBL" id="MDJ1502032.1"/>
    </source>
</evidence>
<feature type="domain" description="HNH nuclease" evidence="1">
    <location>
        <begin position="71"/>
        <end position="121"/>
    </location>
</feature>
<keyword evidence="2" id="KW-0378">Hydrolase</keyword>
<dbReference type="PANTHER" id="PTHR33877">
    <property type="entry name" value="SLL1193 PROTEIN"/>
    <property type="match status" value="1"/>
</dbReference>
<sequence length="173" mass="20108">MGKKVLVLNQDYSALTICSVEKAFILVFLDKAELVSESQSNYLRSISSTFPMPSIIRLHRYVHLPFKGVILTRQNIFKRDGHRCQYCGTHEDLTLDHVLPKSRGGKSSWDNLVAACRRCNARKGDYTPEEAEMALRQKPYRPSFIMFLRDFSGHLEDDWHPYLSKKMKAFDYE</sequence>
<dbReference type="CDD" id="cd00085">
    <property type="entry name" value="HNHc"/>
    <property type="match status" value="1"/>
</dbReference>
<keyword evidence="3" id="KW-1185">Reference proteome</keyword>
<reference evidence="2" key="1">
    <citation type="submission" date="2023-05" db="EMBL/GenBank/DDBJ databases">
        <authorList>
            <person name="Zhang X."/>
        </authorList>
    </citation>
    <scope>NUCLEOTIDE SEQUENCE</scope>
    <source>
        <strain evidence="2">BD1B2-1</strain>
    </source>
</reference>
<organism evidence="2 3">
    <name type="scientific">Xanthocytophaga agilis</name>
    <dbReference type="NCBI Taxonomy" id="3048010"/>
    <lineage>
        <taxon>Bacteria</taxon>
        <taxon>Pseudomonadati</taxon>
        <taxon>Bacteroidota</taxon>
        <taxon>Cytophagia</taxon>
        <taxon>Cytophagales</taxon>
        <taxon>Rhodocytophagaceae</taxon>
        <taxon>Xanthocytophaga</taxon>
    </lineage>
</organism>
<dbReference type="InterPro" id="IPR003615">
    <property type="entry name" value="HNH_nuc"/>
</dbReference>
<dbReference type="Gene3D" id="1.10.30.50">
    <property type="match status" value="1"/>
</dbReference>
<evidence type="ECO:0000259" key="1">
    <source>
        <dbReference type="SMART" id="SM00507"/>
    </source>
</evidence>
<accession>A0AAE3R5L6</accession>
<dbReference type="Proteomes" id="UP001232063">
    <property type="component" value="Unassembled WGS sequence"/>
</dbReference>
<dbReference type="SMART" id="SM00507">
    <property type="entry name" value="HNHc"/>
    <property type="match status" value="1"/>
</dbReference>
<name>A0AAE3R5L6_9BACT</name>
<protein>
    <submittedName>
        <fullName evidence="2">HNH endonuclease</fullName>
    </submittedName>
</protein>
<dbReference type="EMBL" id="JASJOU010000004">
    <property type="protein sequence ID" value="MDJ1502032.1"/>
    <property type="molecule type" value="Genomic_DNA"/>
</dbReference>
<proteinExistence type="predicted"/>
<dbReference type="AlphaFoldDB" id="A0AAE3R5L6"/>
<keyword evidence="2" id="KW-0255">Endonuclease</keyword>
<dbReference type="InterPro" id="IPR052892">
    <property type="entry name" value="NA-targeting_endonuclease"/>
</dbReference>
<keyword evidence="2" id="KW-0540">Nuclease</keyword>